<proteinExistence type="predicted"/>
<dbReference type="InterPro" id="IPR036397">
    <property type="entry name" value="RNaseH_sf"/>
</dbReference>
<dbReference type="InterPro" id="IPR012337">
    <property type="entry name" value="RNaseH-like_sf"/>
</dbReference>
<protein>
    <recommendedName>
        <fullName evidence="1">RNase H type-1 domain-containing protein</fullName>
    </recommendedName>
</protein>
<dbReference type="SUPFAM" id="SSF53098">
    <property type="entry name" value="Ribonuclease H-like"/>
    <property type="match status" value="1"/>
</dbReference>
<dbReference type="GO" id="GO:0003676">
    <property type="term" value="F:nucleic acid binding"/>
    <property type="evidence" value="ECO:0007669"/>
    <property type="project" value="InterPro"/>
</dbReference>
<keyword evidence="3" id="KW-1185">Reference proteome</keyword>
<dbReference type="OrthoDB" id="1717299at2759"/>
<gene>
    <name evidence="2" type="ORF">Cgig2_004275</name>
</gene>
<dbReference type="Pfam" id="PF13456">
    <property type="entry name" value="RVT_3"/>
    <property type="match status" value="1"/>
</dbReference>
<dbReference type="Proteomes" id="UP001153076">
    <property type="component" value="Unassembled WGS sequence"/>
</dbReference>
<feature type="domain" description="RNase H type-1" evidence="1">
    <location>
        <begin position="245"/>
        <end position="330"/>
    </location>
</feature>
<dbReference type="AlphaFoldDB" id="A0A9Q1QK35"/>
<organism evidence="2 3">
    <name type="scientific">Carnegiea gigantea</name>
    <dbReference type="NCBI Taxonomy" id="171969"/>
    <lineage>
        <taxon>Eukaryota</taxon>
        <taxon>Viridiplantae</taxon>
        <taxon>Streptophyta</taxon>
        <taxon>Embryophyta</taxon>
        <taxon>Tracheophyta</taxon>
        <taxon>Spermatophyta</taxon>
        <taxon>Magnoliopsida</taxon>
        <taxon>eudicotyledons</taxon>
        <taxon>Gunneridae</taxon>
        <taxon>Pentapetalae</taxon>
        <taxon>Caryophyllales</taxon>
        <taxon>Cactineae</taxon>
        <taxon>Cactaceae</taxon>
        <taxon>Cactoideae</taxon>
        <taxon>Echinocereeae</taxon>
        <taxon>Carnegiea</taxon>
    </lineage>
</organism>
<reference evidence="2" key="1">
    <citation type="submission" date="2022-04" db="EMBL/GenBank/DDBJ databases">
        <title>Carnegiea gigantea Genome sequencing and assembly v2.</title>
        <authorList>
            <person name="Copetti D."/>
            <person name="Sanderson M.J."/>
            <person name="Burquez A."/>
            <person name="Wojciechowski M.F."/>
        </authorList>
    </citation>
    <scope>NUCLEOTIDE SEQUENCE</scope>
    <source>
        <strain evidence="2">SGP5-SGP5p</strain>
        <tissue evidence="2">Aerial part</tissue>
    </source>
</reference>
<dbReference type="PANTHER" id="PTHR47723">
    <property type="entry name" value="OS05G0353850 PROTEIN"/>
    <property type="match status" value="1"/>
</dbReference>
<dbReference type="InterPro" id="IPR044730">
    <property type="entry name" value="RNase_H-like_dom_plant"/>
</dbReference>
<evidence type="ECO:0000259" key="1">
    <source>
        <dbReference type="Pfam" id="PF13456"/>
    </source>
</evidence>
<name>A0A9Q1QK35_9CARY</name>
<accession>A0A9Q1QK35</accession>
<evidence type="ECO:0000313" key="3">
    <source>
        <dbReference type="Proteomes" id="UP001153076"/>
    </source>
</evidence>
<dbReference type="Gene3D" id="3.30.420.10">
    <property type="entry name" value="Ribonuclease H-like superfamily/Ribonuclease H"/>
    <property type="match status" value="1"/>
</dbReference>
<dbReference type="InterPro" id="IPR002156">
    <property type="entry name" value="RNaseH_domain"/>
</dbReference>
<dbReference type="GO" id="GO:0004523">
    <property type="term" value="F:RNA-DNA hybrid ribonuclease activity"/>
    <property type="evidence" value="ECO:0007669"/>
    <property type="project" value="InterPro"/>
</dbReference>
<sequence length="330" mass="37939">MSDHLPSLLKCKADNADTGPRKKRFHFENMWFTDSCKDIVQQASSSPTHNDAVESLVSKLEACATALSKWNLETFGYVGREIRKLEHRLKQDRDAISRHKTVSEIREWRNKEQVLWWQRARSDYLHARSLFTVRSAYHMIISQRASSGGSPSTHDAKLWQTLWNASQSLSEDLFGDFLAIMLKCWNARNRFIFGTPESKLTILGKRALALVRSYRLHHKVNALTHGTVDPSAWTPPSLGTKHQYEHADISVEEARACLYGLQCAHNHRVYNIIIEGDCLHLMELLKAKSTPDNFLGFLIKDIISFLARFNLYAWSFVKRRGNKVAYDLAH</sequence>
<dbReference type="CDD" id="cd06222">
    <property type="entry name" value="RNase_H_like"/>
    <property type="match status" value="1"/>
</dbReference>
<dbReference type="InterPro" id="IPR053151">
    <property type="entry name" value="RNase_H-like"/>
</dbReference>
<dbReference type="EMBL" id="JAKOGI010000127">
    <property type="protein sequence ID" value="KAJ8443070.1"/>
    <property type="molecule type" value="Genomic_DNA"/>
</dbReference>
<comment type="caution">
    <text evidence="2">The sequence shown here is derived from an EMBL/GenBank/DDBJ whole genome shotgun (WGS) entry which is preliminary data.</text>
</comment>
<dbReference type="PANTHER" id="PTHR47723:SF21">
    <property type="entry name" value="POLYNUCLEOTIDYL TRANSFERASE, RIBONUCLEASE H-LIKE SUPERFAMILY PROTEIN"/>
    <property type="match status" value="1"/>
</dbReference>
<evidence type="ECO:0000313" key="2">
    <source>
        <dbReference type="EMBL" id="KAJ8443070.1"/>
    </source>
</evidence>